<comment type="caution">
    <text evidence="2">The sequence shown here is derived from an EMBL/GenBank/DDBJ whole genome shotgun (WGS) entry which is preliminary data.</text>
</comment>
<proteinExistence type="predicted"/>
<dbReference type="Gene3D" id="2.60.120.1390">
    <property type="match status" value="1"/>
</dbReference>
<feature type="compositionally biased region" description="Polar residues" evidence="1">
    <location>
        <begin position="17"/>
        <end position="28"/>
    </location>
</feature>
<organism evidence="2 3">
    <name type="scientific">Actinomyces urogenitalis DORA_12</name>
    <dbReference type="NCBI Taxonomy" id="1403939"/>
    <lineage>
        <taxon>Bacteria</taxon>
        <taxon>Bacillati</taxon>
        <taxon>Actinomycetota</taxon>
        <taxon>Actinomycetes</taxon>
        <taxon>Actinomycetales</taxon>
        <taxon>Actinomycetaceae</taxon>
        <taxon>Actinomyces</taxon>
    </lineage>
</organism>
<reference evidence="2 3" key="1">
    <citation type="submission" date="2013-12" db="EMBL/GenBank/DDBJ databases">
        <title>A Varibaculum cambriense genome reconstructed from a premature infant gut community with otherwise low bacterial novelty that shifts toward anaerobic metabolism during the third week of life.</title>
        <authorList>
            <person name="Brown C.T."/>
            <person name="Sharon I."/>
            <person name="Thomas B.C."/>
            <person name="Castelle C.J."/>
            <person name="Morowitz M.J."/>
            <person name="Banfield J.F."/>
        </authorList>
    </citation>
    <scope>NUCLEOTIDE SEQUENCE [LARGE SCALE GENOMIC DNA]</scope>
    <source>
        <strain evidence="3">DORA_12</strain>
    </source>
</reference>
<name>W1V5H3_9ACTO</name>
<sequence>MAVTPSWHIATLSPRTTRSISPENFSGQPGQGGRATEGTGAMCARDLGPGWKISPSVDLPAGETLTLADIDGAGIITHVWITTHTDNWRTLILRAYWDSSEEPAVEVPYGDFFCNGWGRFCQVSSQMIAANPHGGFNSYWPMPFRSHAKLTIENTSSVSVRLYYQVTYEELPSPQEDLAYFHAQWRRSNPLEEKVPHTILDDIAGSGQYVGTYIAWGVNSPGWWGEGEIKFYLDSDLDEPVENRYPTICGTGTEDYFGGAWNFDVPGEGYTPYSTPYLGLPQIIRPDGLYDSQQRFGMYRWHVPDPIFFRRGIHVDIQALGWRSGWRYLPLRDDIASTAYFYLDQPATRRPTAPCADTMEIHIGTEPVPDLGTTPPRIETI</sequence>
<evidence type="ECO:0000313" key="3">
    <source>
        <dbReference type="Proteomes" id="UP000018852"/>
    </source>
</evidence>
<dbReference type="Proteomes" id="UP000018852">
    <property type="component" value="Unassembled WGS sequence"/>
</dbReference>
<dbReference type="PATRIC" id="fig|1403939.3.peg.1937"/>
<dbReference type="AlphaFoldDB" id="W1V5H3"/>
<accession>W1V5H3</accession>
<gene>
    <name evidence="2" type="ORF">Q605_AUC01107G0004</name>
</gene>
<evidence type="ECO:0000313" key="2">
    <source>
        <dbReference type="EMBL" id="ETJ01248.1"/>
    </source>
</evidence>
<evidence type="ECO:0008006" key="4">
    <source>
        <dbReference type="Google" id="ProtNLM"/>
    </source>
</evidence>
<evidence type="ECO:0000256" key="1">
    <source>
        <dbReference type="SAM" id="MobiDB-lite"/>
    </source>
</evidence>
<dbReference type="InterPro" id="IPR021345">
    <property type="entry name" value="DUF2961"/>
</dbReference>
<protein>
    <recommendedName>
        <fullName evidence="4">DUF2961 domain-containing protein</fullName>
    </recommendedName>
</protein>
<dbReference type="Pfam" id="PF11175">
    <property type="entry name" value="DUF2961"/>
    <property type="match status" value="1"/>
</dbReference>
<feature type="region of interest" description="Disordered" evidence="1">
    <location>
        <begin position="17"/>
        <end position="39"/>
    </location>
</feature>
<dbReference type="EMBL" id="AZLV01001107">
    <property type="protein sequence ID" value="ETJ01248.1"/>
    <property type="molecule type" value="Genomic_DNA"/>
</dbReference>